<accession>A0A3E1NDN5</accession>
<organism evidence="1 2">
    <name type="scientific">Deminuibacter soli</name>
    <dbReference type="NCBI Taxonomy" id="2291815"/>
    <lineage>
        <taxon>Bacteria</taxon>
        <taxon>Pseudomonadati</taxon>
        <taxon>Bacteroidota</taxon>
        <taxon>Chitinophagia</taxon>
        <taxon>Chitinophagales</taxon>
        <taxon>Chitinophagaceae</taxon>
        <taxon>Deminuibacter</taxon>
    </lineage>
</organism>
<dbReference type="Gene3D" id="1.10.1660.10">
    <property type="match status" value="1"/>
</dbReference>
<dbReference type="EMBL" id="QTJU01000013">
    <property type="protein sequence ID" value="RFM25954.1"/>
    <property type="molecule type" value="Genomic_DNA"/>
</dbReference>
<gene>
    <name evidence="1" type="ORF">DXN05_22830</name>
</gene>
<dbReference type="Pfam" id="PF13591">
    <property type="entry name" value="MerR_2"/>
    <property type="match status" value="1"/>
</dbReference>
<evidence type="ECO:0000313" key="2">
    <source>
        <dbReference type="Proteomes" id="UP000261284"/>
    </source>
</evidence>
<comment type="caution">
    <text evidence="1">The sequence shown here is derived from an EMBL/GenBank/DDBJ whole genome shotgun (WGS) entry which is preliminary data.</text>
</comment>
<keyword evidence="2" id="KW-1185">Reference proteome</keyword>
<proteinExistence type="predicted"/>
<dbReference type="Proteomes" id="UP000261284">
    <property type="component" value="Unassembled WGS sequence"/>
</dbReference>
<sequence>MALEEMIAAEELCMHYQVPMSFLQNLQNMGLLQCNVVEEKLFIGYTHLGQLEKMIHLHYDLDINIEGIEAILHLLEKINHLQQQVLVLRNSTH</sequence>
<name>A0A3E1NDN5_9BACT</name>
<reference evidence="1 2" key="1">
    <citation type="submission" date="2018-08" db="EMBL/GenBank/DDBJ databases">
        <title>Chitinophagaceae sp. K23C18032701, a novel bacterium isolated from forest soil.</title>
        <authorList>
            <person name="Wang C."/>
        </authorList>
    </citation>
    <scope>NUCLEOTIDE SEQUENCE [LARGE SCALE GENOMIC DNA]</scope>
    <source>
        <strain evidence="1 2">K23C18032701</strain>
    </source>
</reference>
<protein>
    <submittedName>
        <fullName evidence="1">MerR family transcriptional regulator</fullName>
    </submittedName>
</protein>
<dbReference type="RefSeq" id="WP_116849619.1">
    <property type="nucleotide sequence ID" value="NZ_QTJU01000013.1"/>
</dbReference>
<dbReference type="AlphaFoldDB" id="A0A3E1NDN5"/>
<evidence type="ECO:0000313" key="1">
    <source>
        <dbReference type="EMBL" id="RFM25954.1"/>
    </source>
</evidence>
<dbReference type="OrthoDB" id="1494789at2"/>